<dbReference type="AlphaFoldDB" id="A0A645DIY6"/>
<dbReference type="InterPro" id="IPR013766">
    <property type="entry name" value="Thioredoxin_domain"/>
</dbReference>
<reference evidence="2" key="1">
    <citation type="submission" date="2019-08" db="EMBL/GenBank/DDBJ databases">
        <authorList>
            <person name="Kucharzyk K."/>
            <person name="Murdoch R.W."/>
            <person name="Higgins S."/>
            <person name="Loffler F."/>
        </authorList>
    </citation>
    <scope>NUCLEOTIDE SEQUENCE</scope>
</reference>
<dbReference type="InterPro" id="IPR000866">
    <property type="entry name" value="AhpC/TSA"/>
</dbReference>
<evidence type="ECO:0000313" key="2">
    <source>
        <dbReference type="EMBL" id="MPM89434.1"/>
    </source>
</evidence>
<dbReference type="InterPro" id="IPR050553">
    <property type="entry name" value="Thioredoxin_ResA/DsbE_sf"/>
</dbReference>
<dbReference type="EMBL" id="VSSQ01036857">
    <property type="protein sequence ID" value="MPM89434.1"/>
    <property type="molecule type" value="Genomic_DNA"/>
</dbReference>
<dbReference type="GO" id="GO:0016491">
    <property type="term" value="F:oxidoreductase activity"/>
    <property type="evidence" value="ECO:0007669"/>
    <property type="project" value="InterPro"/>
</dbReference>
<proteinExistence type="predicted"/>
<dbReference type="PANTHER" id="PTHR42852">
    <property type="entry name" value="THIOL:DISULFIDE INTERCHANGE PROTEIN DSBE"/>
    <property type="match status" value="1"/>
</dbReference>
<protein>
    <submittedName>
        <fullName evidence="2">Thiol-disulfide oxidoreductase ResA</fullName>
    </submittedName>
</protein>
<dbReference type="InterPro" id="IPR036249">
    <property type="entry name" value="Thioredoxin-like_sf"/>
</dbReference>
<comment type="caution">
    <text evidence="2">The sequence shown here is derived from an EMBL/GenBank/DDBJ whole genome shotgun (WGS) entry which is preliminary data.</text>
</comment>
<dbReference type="GO" id="GO:0016209">
    <property type="term" value="F:antioxidant activity"/>
    <property type="evidence" value="ECO:0007669"/>
    <property type="project" value="InterPro"/>
</dbReference>
<feature type="domain" description="Thioredoxin" evidence="1">
    <location>
        <begin position="6"/>
        <end position="191"/>
    </location>
</feature>
<dbReference type="CDD" id="cd02966">
    <property type="entry name" value="TlpA_like_family"/>
    <property type="match status" value="1"/>
</dbReference>
<dbReference type="Gene3D" id="3.40.30.10">
    <property type="entry name" value="Glutaredoxin"/>
    <property type="match status" value="1"/>
</dbReference>
<evidence type="ECO:0000259" key="1">
    <source>
        <dbReference type="PROSITE" id="PS51352"/>
    </source>
</evidence>
<name>A0A645DIY6_9ZZZZ</name>
<dbReference type="PANTHER" id="PTHR42852:SF17">
    <property type="entry name" value="THIOREDOXIN-LIKE PROTEIN HI_1115"/>
    <property type="match status" value="1"/>
</dbReference>
<accession>A0A645DIY6</accession>
<sequence>MTHLKLLENLIADGSVAPNVSGYIFYKKPNQTIASPTEFEKLLKRYQIVLKGKITVLQFWEKKCKYCKLLLPKLEKNYEKYKNKGVQFFAVNTNDFGAKNDLIDFLNSYSTTKSTFDPATNMYYEKKDAKYYKPFNIPIIFAEKTLKKRYGVTAFPAVIVINKKGIVHTAMVGYFEEYDKWMSELLDDMLKNK</sequence>
<gene>
    <name evidence="2" type="primary">resA_107</name>
    <name evidence="2" type="ORF">SDC9_136543</name>
</gene>
<dbReference type="PROSITE" id="PS51352">
    <property type="entry name" value="THIOREDOXIN_2"/>
    <property type="match status" value="1"/>
</dbReference>
<dbReference type="SUPFAM" id="SSF52833">
    <property type="entry name" value="Thioredoxin-like"/>
    <property type="match status" value="1"/>
</dbReference>
<dbReference type="Pfam" id="PF00578">
    <property type="entry name" value="AhpC-TSA"/>
    <property type="match status" value="1"/>
</dbReference>
<organism evidence="2">
    <name type="scientific">bioreactor metagenome</name>
    <dbReference type="NCBI Taxonomy" id="1076179"/>
    <lineage>
        <taxon>unclassified sequences</taxon>
        <taxon>metagenomes</taxon>
        <taxon>ecological metagenomes</taxon>
    </lineage>
</organism>